<feature type="domain" description="VIT" evidence="3">
    <location>
        <begin position="38"/>
        <end position="167"/>
    </location>
</feature>
<evidence type="ECO:0000256" key="1">
    <source>
        <dbReference type="SAM" id="MobiDB-lite"/>
    </source>
</evidence>
<feature type="region of interest" description="Disordered" evidence="1">
    <location>
        <begin position="592"/>
        <end position="627"/>
    </location>
</feature>
<evidence type="ECO:0000313" key="4">
    <source>
        <dbReference type="EMBL" id="MDV3458814.1"/>
    </source>
</evidence>
<gene>
    <name evidence="4" type="ORF">RZN05_17585</name>
</gene>
<feature type="signal peptide" evidence="2">
    <location>
        <begin position="1"/>
        <end position="27"/>
    </location>
</feature>
<organism evidence="4 5">
    <name type="scientific">Sphingomonas agrestis</name>
    <dbReference type="NCBI Taxonomy" id="3080540"/>
    <lineage>
        <taxon>Bacteria</taxon>
        <taxon>Pseudomonadati</taxon>
        <taxon>Pseudomonadota</taxon>
        <taxon>Alphaproteobacteria</taxon>
        <taxon>Sphingomonadales</taxon>
        <taxon>Sphingomonadaceae</taxon>
        <taxon>Sphingomonas</taxon>
    </lineage>
</organism>
<keyword evidence="2" id="KW-0732">Signal</keyword>
<accession>A0ABU3YBP2</accession>
<proteinExistence type="predicted"/>
<feature type="compositionally biased region" description="Low complexity" evidence="1">
    <location>
        <begin position="598"/>
        <end position="608"/>
    </location>
</feature>
<dbReference type="RefSeq" id="WP_317227985.1">
    <property type="nucleotide sequence ID" value="NZ_JAWJEJ010000002.1"/>
</dbReference>
<evidence type="ECO:0000313" key="5">
    <source>
        <dbReference type="Proteomes" id="UP001273531"/>
    </source>
</evidence>
<dbReference type="PROSITE" id="PS51468">
    <property type="entry name" value="VIT"/>
    <property type="match status" value="1"/>
</dbReference>
<protein>
    <submittedName>
        <fullName evidence="4">VIT domain-containing protein</fullName>
    </submittedName>
</protein>
<evidence type="ECO:0000256" key="2">
    <source>
        <dbReference type="SAM" id="SignalP"/>
    </source>
</evidence>
<dbReference type="Proteomes" id="UP001273531">
    <property type="component" value="Unassembled WGS sequence"/>
</dbReference>
<dbReference type="InterPro" id="IPR013694">
    <property type="entry name" value="VIT"/>
</dbReference>
<dbReference type="Pfam" id="PF08487">
    <property type="entry name" value="VIT"/>
    <property type="match status" value="1"/>
</dbReference>
<name>A0ABU3YBP2_9SPHN</name>
<dbReference type="Gene3D" id="2.60.120.380">
    <property type="match status" value="1"/>
</dbReference>
<keyword evidence="5" id="KW-1185">Reference proteome</keyword>
<comment type="caution">
    <text evidence="4">The sequence shown here is derived from an EMBL/GenBank/DDBJ whole genome shotgun (WGS) entry which is preliminary data.</text>
</comment>
<dbReference type="EMBL" id="JAWJEJ010000002">
    <property type="protein sequence ID" value="MDV3458814.1"/>
    <property type="molecule type" value="Genomic_DNA"/>
</dbReference>
<evidence type="ECO:0000259" key="3">
    <source>
        <dbReference type="PROSITE" id="PS51468"/>
    </source>
</evidence>
<feature type="chain" id="PRO_5047258862" evidence="2">
    <location>
        <begin position="28"/>
        <end position="997"/>
    </location>
</feature>
<sequence length="997" mass="107493">MRGEAMGWRATISLAIGLWLLPAPAMAQTNPSLSEAERGIRTDDGEDVAKHLRIDEVLVSAHVTGRTADVTLELLLSADPQEDENFEARLALALPADAVVTGYALSVGDAMIPGQLLEQPKARNLYEDEVRAGIDPGLAEVSGNRFTTRIYPIDRAHPRRFRVTFAAPFDPMRGIVLPLSREGTIGKVSLTVTVDGFAAAPSVRFAGETVTLAKQGAQWRGNAGGDRKRLQGGLEIAGGTLAAPMLVTRHASGESFFAISDTAPAGAARPTGGRLRIYWDRSLSHRDDRRDLEAEVLARLADTTTPDAIDLITFASDRPQWTMHPDAAALRKMLDGVTYRGATSFAGLDALSLPPARRCVLVSDGLVTIDRGAEFAADCPLALLTASPKADGARLGRIARGPLVRVSDGKVAEAVAALAQPTAGVTAIRDSAGRRIAFRTLPAGAGAWQIVGPMPDRGGVRVRLSDGSERSYAAGATVSADAPGALWAAQQVQILGDDPARHQAMVAFARRYQVAGPAMSLLVLERPDQYLRAGIAPPPGFDAEWMGQYRESKQDADEAALDDKRERFEQVLERWAERKDWWKRRFVASARPKPRPEPMAVPAPMAMAPSPPPVSEPAPAHSPSDEDRAVMVTGTRAQVASESAGLAADDVSEAIVTAARLRDVPVARAERATVDTAVKVDLADLIAKRPYILALNAAAPAQRLTVLAEQERAFGSVPSFYFDVAEWFRRKGDTATGESLLLSALELPQADDETRQIVAFRLERDKAHDRAIELAEHIAAANAEFRPQPARDLALALAARGRSRGAAGRADLERAFALLTDAALNPASDDFDGFEVIALMNANALVPDIEAVGGRWTLDPRLVALLDTDVRIVIEWVADDADIDLWVNEPNGERVFYGDQLSSAGGQISNDMTDGYGPEEYAIRRAPQGAYEVRINGYDADRINPNGAGHVLIRLTRNFGRRSEEETLVDVDLAFQQGRDRDEEARTKPIATLRVGR</sequence>
<reference evidence="4 5" key="1">
    <citation type="submission" date="2023-10" db="EMBL/GenBank/DDBJ databases">
        <title>Sphingomonas sp. HF-S4 16S ribosomal RNA gene Genome sequencing and assembly.</title>
        <authorList>
            <person name="Lee H."/>
        </authorList>
    </citation>
    <scope>NUCLEOTIDE SEQUENCE [LARGE SCALE GENOMIC DNA]</scope>
    <source>
        <strain evidence="4 5">HF-S4</strain>
    </source>
</reference>